<dbReference type="GO" id="GO:0009725">
    <property type="term" value="P:response to hormone"/>
    <property type="evidence" value="ECO:0007669"/>
    <property type="project" value="UniProtKB-ARBA"/>
</dbReference>
<dbReference type="EC" id="1.14.14.17" evidence="5 12"/>
<dbReference type="Gene3D" id="3.50.50.60">
    <property type="entry name" value="FAD/NAD(P)-binding domain"/>
    <property type="match status" value="1"/>
</dbReference>
<proteinExistence type="inferred from homology"/>
<evidence type="ECO:0000313" key="16">
    <source>
        <dbReference type="Proteomes" id="UP001443914"/>
    </source>
</evidence>
<dbReference type="Pfam" id="PF01266">
    <property type="entry name" value="DAO"/>
    <property type="match status" value="1"/>
</dbReference>
<gene>
    <name evidence="15" type="ORF">RND81_11G211900</name>
</gene>
<evidence type="ECO:0000313" key="15">
    <source>
        <dbReference type="EMBL" id="KAK9678445.1"/>
    </source>
</evidence>
<dbReference type="PANTHER" id="PTHR10835:SF15">
    <property type="entry name" value="SQUALENE EPOXIDASE 2, MITOCHONDRIAL"/>
    <property type="match status" value="1"/>
</dbReference>
<keyword evidence="8 12" id="KW-0274">FAD</keyword>
<name>A0AAW1HQX4_SAPOF</name>
<evidence type="ECO:0000256" key="4">
    <source>
        <dbReference type="ARBA" id="ARBA00008802"/>
    </source>
</evidence>
<evidence type="ECO:0000256" key="2">
    <source>
        <dbReference type="ARBA" id="ARBA00004141"/>
    </source>
</evidence>
<dbReference type="GO" id="GO:0005783">
    <property type="term" value="C:endoplasmic reticulum"/>
    <property type="evidence" value="ECO:0007669"/>
    <property type="project" value="TreeGrafter"/>
</dbReference>
<evidence type="ECO:0000256" key="7">
    <source>
        <dbReference type="ARBA" id="ARBA00022692"/>
    </source>
</evidence>
<dbReference type="InterPro" id="IPR013698">
    <property type="entry name" value="Squalene_epoxidase"/>
</dbReference>
<comment type="catalytic activity">
    <reaction evidence="12">
        <text>squalene + reduced [NADPH--hemoprotein reductase] + O2 = (S)-2,3-epoxysqualene + oxidized [NADPH--hemoprotein reductase] + H2O + H(+)</text>
        <dbReference type="Rhea" id="RHEA:25282"/>
        <dbReference type="Rhea" id="RHEA-COMP:11964"/>
        <dbReference type="Rhea" id="RHEA-COMP:11965"/>
        <dbReference type="ChEBI" id="CHEBI:15377"/>
        <dbReference type="ChEBI" id="CHEBI:15378"/>
        <dbReference type="ChEBI" id="CHEBI:15379"/>
        <dbReference type="ChEBI" id="CHEBI:15440"/>
        <dbReference type="ChEBI" id="CHEBI:15441"/>
        <dbReference type="ChEBI" id="CHEBI:57618"/>
        <dbReference type="ChEBI" id="CHEBI:58210"/>
        <dbReference type="EC" id="1.14.14.17"/>
    </reaction>
</comment>
<reference evidence="15" key="1">
    <citation type="submission" date="2024-03" db="EMBL/GenBank/DDBJ databases">
        <title>WGS assembly of Saponaria officinalis var. Norfolk2.</title>
        <authorList>
            <person name="Jenkins J."/>
            <person name="Shu S."/>
            <person name="Grimwood J."/>
            <person name="Barry K."/>
            <person name="Goodstein D."/>
            <person name="Schmutz J."/>
            <person name="Leebens-Mack J."/>
            <person name="Osbourn A."/>
        </authorList>
    </citation>
    <scope>NUCLEOTIDE SEQUENCE [LARGE SCALE GENOMIC DNA]</scope>
    <source>
        <strain evidence="15">JIC</strain>
    </source>
</reference>
<keyword evidence="16" id="KW-1185">Reference proteome</keyword>
<dbReference type="EMBL" id="JBDFQZ010000011">
    <property type="protein sequence ID" value="KAK9678445.1"/>
    <property type="molecule type" value="Genomic_DNA"/>
</dbReference>
<comment type="function">
    <text evidence="12">Catalyzes the stereospecific oxidation of squalene to (S)-2,3-epoxysqualene, and is considered to be a rate-limiting enzyme in steroid biosynthesis.</text>
</comment>
<evidence type="ECO:0000256" key="1">
    <source>
        <dbReference type="ARBA" id="ARBA00001974"/>
    </source>
</evidence>
<protein>
    <recommendedName>
        <fullName evidence="5 12">Squalene monooxygenase</fullName>
        <ecNumber evidence="5 12">1.14.14.17</ecNumber>
    </recommendedName>
</protein>
<evidence type="ECO:0000256" key="3">
    <source>
        <dbReference type="ARBA" id="ARBA00005018"/>
    </source>
</evidence>
<evidence type="ECO:0000259" key="14">
    <source>
        <dbReference type="Pfam" id="PF08491"/>
    </source>
</evidence>
<evidence type="ECO:0000256" key="6">
    <source>
        <dbReference type="ARBA" id="ARBA00022630"/>
    </source>
</evidence>
<comment type="similarity">
    <text evidence="4 12">Belongs to the squalene monooxygenase family.</text>
</comment>
<dbReference type="SUPFAM" id="SSF51905">
    <property type="entry name" value="FAD/NAD(P)-binding domain"/>
    <property type="match status" value="1"/>
</dbReference>
<dbReference type="PRINTS" id="PR00420">
    <property type="entry name" value="RNGMNOXGNASE"/>
</dbReference>
<feature type="transmembrane region" description="Helical" evidence="12">
    <location>
        <begin position="6"/>
        <end position="24"/>
    </location>
</feature>
<dbReference type="GO" id="GO:0050660">
    <property type="term" value="F:flavin adenine dinucleotide binding"/>
    <property type="evidence" value="ECO:0007669"/>
    <property type="project" value="UniProtKB-UniRule"/>
</dbReference>
<keyword evidence="11 12" id="KW-0472">Membrane</keyword>
<evidence type="ECO:0000256" key="9">
    <source>
        <dbReference type="ARBA" id="ARBA00022989"/>
    </source>
</evidence>
<sequence>MININYYTITILFATLISLIFLFVKLKYEHVKKHKVSFNRRRGGSLTAVDGGTLSSEQSENDVIIVGAGVAGAALAFSLAKDGRRVHVIERDLSEPNRISGELLHPGGYLKLIELGLDDCVDDIDAQRVVGYEMYKNGKNITSTYPLDKFSSKVAGRAFYNGRFVQKMRQKAASLPNVRLEQGTVISLVEDDEVVKGVVYKMKNGEELTAYAPLTVVCDGGTSKLRRSLCSPTVEIPSHFVGLVLKNCRLSSPNHGHIVIADPSLLLFYPISSVEVRCLVDVPTEAGQKFPSLANGDMTEYLKTVVAPQVPCELHEPFVAAVDEGNIRTLPVRTMAATPQATPGAILIGDALNMRHAYTGGGMTVALSDVVILRDLLRPLHDFNDSKTLCTYLESFYTLRKPTASIINIMAGIFYKFLRSSEDDAHMEMRDALFDYLSRGGECLTVPTALLSGLSSRPLSLVSNLSAVAVYAFGRLLLPFPSPKRLWLGLRLLTGASDIIVPLFQAEGLRQMFFPSNFPKHNK</sequence>
<accession>A0AAW1HQX4</accession>
<dbReference type="FunFam" id="3.50.50.60:FF:000074">
    <property type="entry name" value="Squalene monooxygenase 2"/>
    <property type="match status" value="1"/>
</dbReference>
<dbReference type="AlphaFoldDB" id="A0AAW1HQX4"/>
<keyword evidence="7 12" id="KW-0812">Transmembrane</keyword>
<dbReference type="InterPro" id="IPR006076">
    <property type="entry name" value="FAD-dep_OxRdtase"/>
</dbReference>
<evidence type="ECO:0000256" key="11">
    <source>
        <dbReference type="ARBA" id="ARBA00023136"/>
    </source>
</evidence>
<dbReference type="PANTHER" id="PTHR10835">
    <property type="entry name" value="SQUALENE MONOOXYGENASE"/>
    <property type="match status" value="1"/>
</dbReference>
<dbReference type="GO" id="GO:0016020">
    <property type="term" value="C:membrane"/>
    <property type="evidence" value="ECO:0007669"/>
    <property type="project" value="UniProtKB-SubCell"/>
</dbReference>
<comment type="cofactor">
    <cofactor evidence="1 12">
        <name>FAD</name>
        <dbReference type="ChEBI" id="CHEBI:57692"/>
    </cofactor>
</comment>
<comment type="caution">
    <text evidence="15">The sequence shown here is derived from an EMBL/GenBank/DDBJ whole genome shotgun (WGS) entry which is preliminary data.</text>
</comment>
<keyword evidence="6 12" id="KW-0285">Flavoprotein</keyword>
<comment type="pathway">
    <text evidence="3">Terpene metabolism; lanosterol biosynthesis; lanosterol from farnesyl diphosphate: step 2/3.</text>
</comment>
<dbReference type="Pfam" id="PF08491">
    <property type="entry name" value="SE"/>
    <property type="match status" value="1"/>
</dbReference>
<organism evidence="15 16">
    <name type="scientific">Saponaria officinalis</name>
    <name type="common">Common soapwort</name>
    <name type="synonym">Lychnis saponaria</name>
    <dbReference type="NCBI Taxonomy" id="3572"/>
    <lineage>
        <taxon>Eukaryota</taxon>
        <taxon>Viridiplantae</taxon>
        <taxon>Streptophyta</taxon>
        <taxon>Embryophyta</taxon>
        <taxon>Tracheophyta</taxon>
        <taxon>Spermatophyta</taxon>
        <taxon>Magnoliopsida</taxon>
        <taxon>eudicotyledons</taxon>
        <taxon>Gunneridae</taxon>
        <taxon>Pentapetalae</taxon>
        <taxon>Caryophyllales</taxon>
        <taxon>Caryophyllaceae</taxon>
        <taxon>Caryophylleae</taxon>
        <taxon>Saponaria</taxon>
    </lineage>
</organism>
<dbReference type="GO" id="GO:0016126">
    <property type="term" value="P:sterol biosynthetic process"/>
    <property type="evidence" value="ECO:0007669"/>
    <property type="project" value="UniProtKB-UniRule"/>
</dbReference>
<evidence type="ECO:0000256" key="5">
    <source>
        <dbReference type="ARBA" id="ARBA00012312"/>
    </source>
</evidence>
<comment type="subcellular location">
    <subcellularLocation>
        <location evidence="2 12">Membrane</location>
        <topology evidence="2 12">Multi-pass membrane protein</topology>
    </subcellularLocation>
</comment>
<dbReference type="InterPro" id="IPR036188">
    <property type="entry name" value="FAD/NAD-bd_sf"/>
</dbReference>
<evidence type="ECO:0000256" key="12">
    <source>
        <dbReference type="RuleBase" id="RU367121"/>
    </source>
</evidence>
<dbReference type="InterPro" id="IPR040125">
    <property type="entry name" value="Squalene_monox"/>
</dbReference>
<dbReference type="Proteomes" id="UP001443914">
    <property type="component" value="Unassembled WGS sequence"/>
</dbReference>
<keyword evidence="10 12" id="KW-0560">Oxidoreductase</keyword>
<evidence type="ECO:0000259" key="13">
    <source>
        <dbReference type="Pfam" id="PF01266"/>
    </source>
</evidence>
<comment type="caution">
    <text evidence="12">Lacks conserved residue(s) required for the propagation of feature annotation.</text>
</comment>
<dbReference type="GO" id="GO:0004506">
    <property type="term" value="F:squalene monooxygenase activity"/>
    <property type="evidence" value="ECO:0007669"/>
    <property type="project" value="UniProtKB-UniRule"/>
</dbReference>
<feature type="domain" description="Squalene epoxidase" evidence="14">
    <location>
        <begin position="212"/>
        <end position="487"/>
    </location>
</feature>
<evidence type="ECO:0000256" key="8">
    <source>
        <dbReference type="ARBA" id="ARBA00022827"/>
    </source>
</evidence>
<keyword evidence="9 12" id="KW-1133">Transmembrane helix</keyword>
<feature type="domain" description="FAD dependent oxidoreductase" evidence="13">
    <location>
        <begin position="62"/>
        <end position="108"/>
    </location>
</feature>
<evidence type="ECO:0000256" key="10">
    <source>
        <dbReference type="ARBA" id="ARBA00023002"/>
    </source>
</evidence>